<reference evidence="1 2" key="1">
    <citation type="submission" date="2019-04" db="EMBL/GenBank/DDBJ databases">
        <title>Methylomes of two halophilic Archaea, Haloarcula marismortui and Haloferax mediterranei.</title>
        <authorList>
            <person name="DasSarma S."/>
            <person name="DasSarma P."/>
            <person name="DasSarma S."/>
            <person name="Fomenkov A."/>
            <person name="Vincze T."/>
            <person name="Anton B.P."/>
            <person name="Roberts R.J."/>
        </authorList>
    </citation>
    <scope>NUCLEOTIDE SEQUENCE [LARGE SCALE GENOMIC DNA]</scope>
    <source>
        <strain evidence="1 2">ATCC 43049</strain>
        <plasmid evidence="2">phma33</plasmid>
    </source>
</reference>
<geneLocation type="plasmid" evidence="2">
    <name>phma33</name>
</geneLocation>
<evidence type="ECO:0000313" key="2">
    <source>
        <dbReference type="Proteomes" id="UP000298722"/>
    </source>
</evidence>
<accession>A0A4P8JY40</accession>
<dbReference type="RefSeq" id="WP_049938376.1">
    <property type="nucleotide sequence ID" value="NC_006389.1"/>
</dbReference>
<dbReference type="EMBL" id="CP039133">
    <property type="protein sequence ID" value="QCP89410.1"/>
    <property type="molecule type" value="Genomic_DNA"/>
</dbReference>
<dbReference type="GeneID" id="40150549"/>
<dbReference type="AlphaFoldDB" id="A0A4P8JY40"/>
<gene>
    <name evidence="1" type="ORF">E6P14_00300</name>
</gene>
<protein>
    <submittedName>
        <fullName evidence="1">Uncharacterized protein</fullName>
    </submittedName>
</protein>
<evidence type="ECO:0000313" key="1">
    <source>
        <dbReference type="EMBL" id="QCP89410.1"/>
    </source>
</evidence>
<dbReference type="Proteomes" id="UP000298722">
    <property type="component" value="Plasmid pHMA33"/>
</dbReference>
<name>A0A4P8JY40_HALMA</name>
<organism evidence="1 2">
    <name type="scientific">Haloarcula marismortui (strain ATCC 43049 / DSM 3752 / JCM 8966 / VKM B-1809)</name>
    <name type="common">Halobacterium marismortui</name>
    <dbReference type="NCBI Taxonomy" id="272569"/>
    <lineage>
        <taxon>Archaea</taxon>
        <taxon>Methanobacteriati</taxon>
        <taxon>Methanobacteriota</taxon>
        <taxon>Stenosarchaea group</taxon>
        <taxon>Halobacteria</taxon>
        <taxon>Halobacteriales</taxon>
        <taxon>Haloarculaceae</taxon>
        <taxon>Haloarcula</taxon>
    </lineage>
</organism>
<keyword evidence="1" id="KW-0614">Plasmid</keyword>
<sequence length="372" mass="42340">MEDTNLYQFTDLDSLDTLFAWANEAIEQEDNPVRSLTFIAEEKPKAVFASNSPTGFSVDIDDRGEFLKLSLTRRIQGSGEDYNEDGYKFLSGTVYVFSHEDTDAYTAFAVSDREFFNQAVRRYIQGLPPSVSTSFLSTDELQQLLNKLSDDINGNLYVTKGVTKSPVGDTEVKYFDNSRYFELFNLEEVSQQNSYVDKIEFELRQSRHKFSGQLSRKGASRYVSGNQSIYFKKILPSLATLLSKKGELFNDKAREYGTREAETIEITYEEGAIKGREENIRLINALEGLKRSSITVYHKNPYMHASILDYEDGTNADVFLTSDRRVSIVPGFNASRKSLSRICDRINQGFLEGEVIEGQNRSKDPEEYFVKG</sequence>
<proteinExistence type="predicted"/>